<reference evidence="1" key="2">
    <citation type="submission" date="2004-02" db="EMBL/GenBank/DDBJ databases">
        <authorList>
            <consortium name="Genoscope"/>
            <consortium name="Whitehead Institute Centre for Genome Research"/>
        </authorList>
    </citation>
    <scope>NUCLEOTIDE SEQUENCE</scope>
</reference>
<gene>
    <name evidence="1" type="ORF">GSTENG00027975001</name>
</gene>
<dbReference type="AlphaFoldDB" id="Q4RW87"/>
<organism evidence="1">
    <name type="scientific">Tetraodon nigroviridis</name>
    <name type="common">Spotted green pufferfish</name>
    <name type="synonym">Chelonodon nigroviridis</name>
    <dbReference type="NCBI Taxonomy" id="99883"/>
    <lineage>
        <taxon>Eukaryota</taxon>
        <taxon>Metazoa</taxon>
        <taxon>Chordata</taxon>
        <taxon>Craniata</taxon>
        <taxon>Vertebrata</taxon>
        <taxon>Euteleostomi</taxon>
        <taxon>Actinopterygii</taxon>
        <taxon>Neopterygii</taxon>
        <taxon>Teleostei</taxon>
        <taxon>Neoteleostei</taxon>
        <taxon>Acanthomorphata</taxon>
        <taxon>Eupercaria</taxon>
        <taxon>Tetraodontiformes</taxon>
        <taxon>Tetradontoidea</taxon>
        <taxon>Tetraodontidae</taxon>
        <taxon>Tetraodon</taxon>
    </lineage>
</organism>
<reference evidence="1" key="1">
    <citation type="journal article" date="2004" name="Nature">
        <title>Genome duplication in the teleost fish Tetraodon nigroviridis reveals the early vertebrate proto-karyotype.</title>
        <authorList>
            <person name="Jaillon O."/>
            <person name="Aury J.-M."/>
            <person name="Brunet F."/>
            <person name="Petit J.-L."/>
            <person name="Stange-Thomann N."/>
            <person name="Mauceli E."/>
            <person name="Bouneau L."/>
            <person name="Fischer C."/>
            <person name="Ozouf-Costaz C."/>
            <person name="Bernot A."/>
            <person name="Nicaud S."/>
            <person name="Jaffe D."/>
            <person name="Fisher S."/>
            <person name="Lutfalla G."/>
            <person name="Dossat C."/>
            <person name="Segurens B."/>
            <person name="Dasilva C."/>
            <person name="Salanoubat M."/>
            <person name="Levy M."/>
            <person name="Boudet N."/>
            <person name="Castellano S."/>
            <person name="Anthouard V."/>
            <person name="Jubin C."/>
            <person name="Castelli V."/>
            <person name="Katinka M."/>
            <person name="Vacherie B."/>
            <person name="Biemont C."/>
            <person name="Skalli Z."/>
            <person name="Cattolico L."/>
            <person name="Poulain J."/>
            <person name="De Berardinis V."/>
            <person name="Cruaud C."/>
            <person name="Duprat S."/>
            <person name="Brottier P."/>
            <person name="Coutanceau J.-P."/>
            <person name="Gouzy J."/>
            <person name="Parra G."/>
            <person name="Lardier G."/>
            <person name="Chapple C."/>
            <person name="McKernan K.J."/>
            <person name="McEwan P."/>
            <person name="Bosak S."/>
            <person name="Kellis M."/>
            <person name="Volff J.-N."/>
            <person name="Guigo R."/>
            <person name="Zody M.C."/>
            <person name="Mesirov J."/>
            <person name="Lindblad-Toh K."/>
            <person name="Birren B."/>
            <person name="Nusbaum C."/>
            <person name="Kahn D."/>
            <person name="Robinson-Rechavi M."/>
            <person name="Laudet V."/>
            <person name="Schachter V."/>
            <person name="Quetier F."/>
            <person name="Saurin W."/>
            <person name="Scarpelli C."/>
            <person name="Wincker P."/>
            <person name="Lander E.S."/>
            <person name="Weissenbach J."/>
            <person name="Roest Crollius H."/>
        </authorList>
    </citation>
    <scope>NUCLEOTIDE SEQUENCE [LARGE SCALE GENOMIC DNA]</scope>
</reference>
<dbReference type="EMBL" id="CAAE01014991">
    <property type="protein sequence ID" value="CAG07345.1"/>
    <property type="molecule type" value="Genomic_DNA"/>
</dbReference>
<comment type="caution">
    <text evidence="1">The sequence shown here is derived from an EMBL/GenBank/DDBJ whole genome shotgun (WGS) entry which is preliminary data.</text>
</comment>
<proteinExistence type="predicted"/>
<dbReference type="OrthoDB" id="265306at2759"/>
<name>Q4RW87_TETNG</name>
<accession>Q4RW87</accession>
<evidence type="ECO:0000313" key="1">
    <source>
        <dbReference type="EMBL" id="CAG07345.1"/>
    </source>
</evidence>
<dbReference type="KEGG" id="tng:GSTEN00027975G001"/>
<sequence length="53" mass="5370">MPGAGGANAEGSCEALCRTLVSQKGLQGETADISQSVLYTSLMGLLLVADNEV</sequence>
<protein>
    <submittedName>
        <fullName evidence="1">(spotted green pufferfish) hypothetical protein</fullName>
    </submittedName>
</protein>